<dbReference type="OrthoDB" id="9816011at2"/>
<proteinExistence type="predicted"/>
<dbReference type="InterPro" id="IPR029442">
    <property type="entry name" value="GyrI-like"/>
</dbReference>
<organism evidence="2 3">
    <name type="scientific">Hyphomicrobium denitrificans (strain ATCC 51888 / DSM 1869 / NCIMB 11706 / TK 0415)</name>
    <dbReference type="NCBI Taxonomy" id="582899"/>
    <lineage>
        <taxon>Bacteria</taxon>
        <taxon>Pseudomonadati</taxon>
        <taxon>Pseudomonadota</taxon>
        <taxon>Alphaproteobacteria</taxon>
        <taxon>Hyphomicrobiales</taxon>
        <taxon>Hyphomicrobiaceae</taxon>
        <taxon>Hyphomicrobium</taxon>
    </lineage>
</organism>
<protein>
    <submittedName>
        <fullName evidence="2">Transcription activator effector binding protein</fullName>
    </submittedName>
</protein>
<reference evidence="3" key="1">
    <citation type="journal article" date="2011" name="J. Bacteriol.">
        <title>Genome sequences of eight morphologically diverse alphaproteobacteria.</title>
        <authorList>
            <consortium name="US DOE Joint Genome Institute"/>
            <person name="Brown P.J."/>
            <person name="Kysela D.T."/>
            <person name="Buechlein A."/>
            <person name="Hemmerich C."/>
            <person name="Brun Y.V."/>
        </authorList>
    </citation>
    <scope>NUCLEOTIDE SEQUENCE [LARGE SCALE GENOMIC DNA]</scope>
    <source>
        <strain evidence="3">ATCC 51888 / DSM 1869 / NCIB 11706 / TK 0415</strain>
    </source>
</reference>
<dbReference type="AlphaFoldDB" id="D8JUN9"/>
<dbReference type="STRING" id="582899.Hden_2873"/>
<dbReference type="SUPFAM" id="SSF55136">
    <property type="entry name" value="Probable bacterial effector-binding domain"/>
    <property type="match status" value="1"/>
</dbReference>
<dbReference type="KEGG" id="hdn:Hden_2873"/>
<feature type="domain" description="AraC effector-binding" evidence="1">
    <location>
        <begin position="4"/>
        <end position="160"/>
    </location>
</feature>
<dbReference type="Proteomes" id="UP000002033">
    <property type="component" value="Chromosome"/>
</dbReference>
<dbReference type="SMART" id="SM00871">
    <property type="entry name" value="AraC_E_bind"/>
    <property type="match status" value="1"/>
</dbReference>
<keyword evidence="3" id="KW-1185">Reference proteome</keyword>
<dbReference type="HOGENOM" id="CLU_113664_3_0_5"/>
<dbReference type="EMBL" id="CP002083">
    <property type="protein sequence ID" value="ADJ24669.1"/>
    <property type="molecule type" value="Genomic_DNA"/>
</dbReference>
<dbReference type="Pfam" id="PF06445">
    <property type="entry name" value="GyrI-like"/>
    <property type="match status" value="1"/>
</dbReference>
<dbReference type="InterPro" id="IPR010499">
    <property type="entry name" value="AraC_E-bd"/>
</dbReference>
<dbReference type="Gene3D" id="3.20.80.10">
    <property type="entry name" value="Regulatory factor, effector binding domain"/>
    <property type="match status" value="1"/>
</dbReference>
<dbReference type="InterPro" id="IPR011256">
    <property type="entry name" value="Reg_factor_effector_dom_sf"/>
</dbReference>
<dbReference type="InterPro" id="IPR050908">
    <property type="entry name" value="SmbC-like"/>
</dbReference>
<gene>
    <name evidence="2" type="ordered locus">Hden_2873</name>
</gene>
<accession>D8JUN9</accession>
<sequence>MYNPHSILLYLRPTRLIYVSATGRYSDVIPKVWERLFRQLDDSGLYESIGRGYGMAHDNPLDVGSKNCRYDACVEIRSGIEERSLPEFGITTLPAGPYACRRLTGSYDQMRSTVENVYTRFRPLPGLCFDQNRPVVSIYMDNPNNYADQDLRSDICVPVSTVEETIPSRMAANF</sequence>
<evidence type="ECO:0000259" key="1">
    <source>
        <dbReference type="SMART" id="SM00871"/>
    </source>
</evidence>
<dbReference type="PANTHER" id="PTHR40055">
    <property type="entry name" value="TRANSCRIPTIONAL REGULATOR YGIV-RELATED"/>
    <property type="match status" value="1"/>
</dbReference>
<evidence type="ECO:0000313" key="3">
    <source>
        <dbReference type="Proteomes" id="UP000002033"/>
    </source>
</evidence>
<dbReference type="PANTHER" id="PTHR40055:SF1">
    <property type="entry name" value="TRANSCRIPTIONAL REGULATOR YGIV-RELATED"/>
    <property type="match status" value="1"/>
</dbReference>
<evidence type="ECO:0000313" key="2">
    <source>
        <dbReference type="EMBL" id="ADJ24669.1"/>
    </source>
</evidence>
<dbReference type="eggNOG" id="COG3449">
    <property type="taxonomic scope" value="Bacteria"/>
</dbReference>
<name>D8JUN9_HYPDA</name>